<keyword evidence="3" id="KW-0804">Transcription</keyword>
<dbReference type="Gene3D" id="1.20.120.530">
    <property type="entry name" value="GntR ligand-binding domain-like"/>
    <property type="match status" value="1"/>
</dbReference>
<evidence type="ECO:0000313" key="5">
    <source>
        <dbReference type="EMBL" id="HIU28295.1"/>
    </source>
</evidence>
<dbReference type="InterPro" id="IPR008920">
    <property type="entry name" value="TF_FadR/GntR_C"/>
</dbReference>
<dbReference type="Pfam" id="PF07729">
    <property type="entry name" value="FCD"/>
    <property type="match status" value="1"/>
</dbReference>
<reference evidence="5" key="2">
    <citation type="journal article" date="2021" name="PeerJ">
        <title>Extensive microbial diversity within the chicken gut microbiome revealed by metagenomics and culture.</title>
        <authorList>
            <person name="Gilroy R."/>
            <person name="Ravi A."/>
            <person name="Getino M."/>
            <person name="Pursley I."/>
            <person name="Horton D.L."/>
            <person name="Alikhan N.F."/>
            <person name="Baker D."/>
            <person name="Gharbi K."/>
            <person name="Hall N."/>
            <person name="Watson M."/>
            <person name="Adriaenssens E.M."/>
            <person name="Foster-Nyarko E."/>
            <person name="Jarju S."/>
            <person name="Secka A."/>
            <person name="Antonio M."/>
            <person name="Oren A."/>
            <person name="Chaudhuri R.R."/>
            <person name="La Ragione R."/>
            <person name="Hildebrand F."/>
            <person name="Pallen M.J."/>
        </authorList>
    </citation>
    <scope>NUCLEOTIDE SEQUENCE</scope>
    <source>
        <strain evidence="5">11300</strain>
    </source>
</reference>
<name>A0A9D1L8Q2_9FIRM</name>
<evidence type="ECO:0000256" key="2">
    <source>
        <dbReference type="ARBA" id="ARBA00023125"/>
    </source>
</evidence>
<dbReference type="Gene3D" id="1.10.10.10">
    <property type="entry name" value="Winged helix-like DNA-binding domain superfamily/Winged helix DNA-binding domain"/>
    <property type="match status" value="1"/>
</dbReference>
<keyword evidence="1" id="KW-0805">Transcription regulation</keyword>
<accession>A0A9D1L8Q2</accession>
<dbReference type="SMART" id="SM00345">
    <property type="entry name" value="HTH_GNTR"/>
    <property type="match status" value="1"/>
</dbReference>
<evidence type="ECO:0000313" key="6">
    <source>
        <dbReference type="Proteomes" id="UP000824091"/>
    </source>
</evidence>
<dbReference type="SUPFAM" id="SSF48008">
    <property type="entry name" value="GntR ligand-binding domain-like"/>
    <property type="match status" value="1"/>
</dbReference>
<dbReference type="PROSITE" id="PS50949">
    <property type="entry name" value="HTH_GNTR"/>
    <property type="match status" value="1"/>
</dbReference>
<gene>
    <name evidence="5" type="ORF">IAD16_07950</name>
</gene>
<dbReference type="InterPro" id="IPR011711">
    <property type="entry name" value="GntR_C"/>
</dbReference>
<dbReference type="Pfam" id="PF00392">
    <property type="entry name" value="GntR"/>
    <property type="match status" value="1"/>
</dbReference>
<dbReference type="GO" id="GO:0003677">
    <property type="term" value="F:DNA binding"/>
    <property type="evidence" value="ECO:0007669"/>
    <property type="project" value="UniProtKB-KW"/>
</dbReference>
<dbReference type="AlphaFoldDB" id="A0A9D1L8Q2"/>
<keyword evidence="2" id="KW-0238">DNA-binding</keyword>
<dbReference type="PANTHER" id="PTHR43537">
    <property type="entry name" value="TRANSCRIPTIONAL REGULATOR, GNTR FAMILY"/>
    <property type="match status" value="1"/>
</dbReference>
<dbReference type="SMART" id="SM00895">
    <property type="entry name" value="FCD"/>
    <property type="match status" value="1"/>
</dbReference>
<comment type="caution">
    <text evidence="5">The sequence shown here is derived from an EMBL/GenBank/DDBJ whole genome shotgun (WGS) entry which is preliminary data.</text>
</comment>
<organism evidence="5 6">
    <name type="scientific">Candidatus Fimisoma avicola</name>
    <dbReference type="NCBI Taxonomy" id="2840826"/>
    <lineage>
        <taxon>Bacteria</taxon>
        <taxon>Bacillati</taxon>
        <taxon>Bacillota</taxon>
        <taxon>Clostridia</taxon>
        <taxon>Eubacteriales</taxon>
        <taxon>Candidatus Fimisoma</taxon>
    </lineage>
</organism>
<feature type="domain" description="HTH gntR-type" evidence="4">
    <location>
        <begin position="15"/>
        <end position="82"/>
    </location>
</feature>
<sequence>MIKLDFLSNDYKERKTPAQIVEEAIAVDIITGKIPSGKRLNETTLCERFAMSRTPIREILRRIEGSGLARSVPNRGVFAVGLTSTDIDDYFYLKSILEVQCTRWAIERIDKELMELLEETFDFMQFYTMSNDLPKILRINDGFDAIIYNASQNKEIEKRLARYSFILKHATADVTYPLNYLPTVLEEHRAIFEAFKAKDPDAGAEAAQIHMYKTMLRRK</sequence>
<dbReference type="InterPro" id="IPR036390">
    <property type="entry name" value="WH_DNA-bd_sf"/>
</dbReference>
<dbReference type="PANTHER" id="PTHR43537:SF24">
    <property type="entry name" value="GLUCONATE OPERON TRANSCRIPTIONAL REPRESSOR"/>
    <property type="match status" value="1"/>
</dbReference>
<evidence type="ECO:0000259" key="4">
    <source>
        <dbReference type="PROSITE" id="PS50949"/>
    </source>
</evidence>
<dbReference type="Proteomes" id="UP000824091">
    <property type="component" value="Unassembled WGS sequence"/>
</dbReference>
<evidence type="ECO:0000256" key="3">
    <source>
        <dbReference type="ARBA" id="ARBA00023163"/>
    </source>
</evidence>
<dbReference type="SUPFAM" id="SSF46785">
    <property type="entry name" value="Winged helix' DNA-binding domain"/>
    <property type="match status" value="1"/>
</dbReference>
<dbReference type="InterPro" id="IPR036388">
    <property type="entry name" value="WH-like_DNA-bd_sf"/>
</dbReference>
<evidence type="ECO:0000256" key="1">
    <source>
        <dbReference type="ARBA" id="ARBA00023015"/>
    </source>
</evidence>
<protein>
    <submittedName>
        <fullName evidence="5">GntR family transcriptional regulator</fullName>
    </submittedName>
</protein>
<proteinExistence type="predicted"/>
<reference evidence="5" key="1">
    <citation type="submission" date="2020-10" db="EMBL/GenBank/DDBJ databases">
        <authorList>
            <person name="Gilroy R."/>
        </authorList>
    </citation>
    <scope>NUCLEOTIDE SEQUENCE</scope>
    <source>
        <strain evidence="5">11300</strain>
    </source>
</reference>
<dbReference type="InterPro" id="IPR000524">
    <property type="entry name" value="Tscrpt_reg_HTH_GntR"/>
</dbReference>
<dbReference type="GO" id="GO:0003700">
    <property type="term" value="F:DNA-binding transcription factor activity"/>
    <property type="evidence" value="ECO:0007669"/>
    <property type="project" value="InterPro"/>
</dbReference>
<dbReference type="EMBL" id="DVMO01000119">
    <property type="protein sequence ID" value="HIU28295.1"/>
    <property type="molecule type" value="Genomic_DNA"/>
</dbReference>